<evidence type="ECO:0000313" key="3">
    <source>
        <dbReference type="Proteomes" id="UP000199645"/>
    </source>
</evidence>
<dbReference type="InterPro" id="IPR036390">
    <property type="entry name" value="WH_DNA-bd_sf"/>
</dbReference>
<evidence type="ECO:0000259" key="1">
    <source>
        <dbReference type="Pfam" id="PF03551"/>
    </source>
</evidence>
<gene>
    <name evidence="2" type="ORF">SAMN05421541_109307</name>
</gene>
<dbReference type="PANTHER" id="PTHR33169:SF14">
    <property type="entry name" value="TRANSCRIPTIONAL REGULATOR RV3488"/>
    <property type="match status" value="1"/>
</dbReference>
<dbReference type="EMBL" id="FONV01000009">
    <property type="protein sequence ID" value="SFF37296.1"/>
    <property type="molecule type" value="Genomic_DNA"/>
</dbReference>
<dbReference type="InterPro" id="IPR052509">
    <property type="entry name" value="Metal_resp_DNA-bind_regulator"/>
</dbReference>
<dbReference type="STRING" id="35752.SAMN05421541_109307"/>
<feature type="domain" description="Transcription regulator PadR N-terminal" evidence="1">
    <location>
        <begin position="49"/>
        <end position="120"/>
    </location>
</feature>
<dbReference type="InterPro" id="IPR036388">
    <property type="entry name" value="WH-like_DNA-bd_sf"/>
</dbReference>
<proteinExistence type="predicted"/>
<dbReference type="Pfam" id="PF03551">
    <property type="entry name" value="PadR"/>
    <property type="match status" value="1"/>
</dbReference>
<dbReference type="Proteomes" id="UP000199645">
    <property type="component" value="Unassembled WGS sequence"/>
</dbReference>
<sequence length="146" mass="16009">MNAVDASGSIRPVYAASVGLAGCLLCRVLCYTEQVRSSQLLKGVLDIAVMAALSRRELYGLELLERLRSEGLTPLGDPSVYGVLRRLEQDGLVTARLEPSAGGAARKYYSITPKGRADLDDADAEWSRLARVVNRLLEKRNDCEQR</sequence>
<dbReference type="SUPFAM" id="SSF46785">
    <property type="entry name" value="Winged helix' DNA-binding domain"/>
    <property type="match status" value="1"/>
</dbReference>
<organism evidence="2 3">
    <name type="scientific">Actinoplanes philippinensis</name>
    <dbReference type="NCBI Taxonomy" id="35752"/>
    <lineage>
        <taxon>Bacteria</taxon>
        <taxon>Bacillati</taxon>
        <taxon>Actinomycetota</taxon>
        <taxon>Actinomycetes</taxon>
        <taxon>Micromonosporales</taxon>
        <taxon>Micromonosporaceae</taxon>
        <taxon>Actinoplanes</taxon>
    </lineage>
</organism>
<evidence type="ECO:0000313" key="2">
    <source>
        <dbReference type="EMBL" id="SFF37296.1"/>
    </source>
</evidence>
<dbReference type="InterPro" id="IPR005149">
    <property type="entry name" value="Tscrpt_reg_PadR_N"/>
</dbReference>
<protein>
    <submittedName>
        <fullName evidence="2">PadR family transcriptional regulator, regulatory protein PadR</fullName>
    </submittedName>
</protein>
<keyword evidence="3" id="KW-1185">Reference proteome</keyword>
<name>A0A1I2I8U6_9ACTN</name>
<reference evidence="2 3" key="1">
    <citation type="submission" date="2016-10" db="EMBL/GenBank/DDBJ databases">
        <authorList>
            <person name="de Groot N.N."/>
        </authorList>
    </citation>
    <scope>NUCLEOTIDE SEQUENCE [LARGE SCALE GENOMIC DNA]</scope>
    <source>
        <strain evidence="2 3">DSM 43019</strain>
    </source>
</reference>
<dbReference type="AlphaFoldDB" id="A0A1I2I8U6"/>
<dbReference type="PANTHER" id="PTHR33169">
    <property type="entry name" value="PADR-FAMILY TRANSCRIPTIONAL REGULATOR"/>
    <property type="match status" value="1"/>
</dbReference>
<dbReference type="Gene3D" id="1.10.10.10">
    <property type="entry name" value="Winged helix-like DNA-binding domain superfamily/Winged helix DNA-binding domain"/>
    <property type="match status" value="1"/>
</dbReference>
<accession>A0A1I2I8U6</accession>